<reference evidence="4 5" key="3">
    <citation type="journal article" date="2024" name="Biomacromolecules">
        <title>Multivalent Calixarene Complexation of a Designed Pentameric Lectin.</title>
        <authorList>
            <person name="Flood R.J."/>
            <person name="Cerofolini L."/>
            <person name="Fragai M."/>
            <person name="Crowley P.B."/>
        </authorList>
    </citation>
    <scope>X-RAY CRYSTALLOGRAPHY (1.58 ANGSTROMS) IN COMPLEX WITH N-ACETYL-ALPHA-D-GLUCOSAMINE</scope>
</reference>
<dbReference type="Gene3D" id="2.20.25.510">
    <property type="match status" value="1"/>
</dbReference>
<feature type="binding site" evidence="4 5">
    <location>
        <position position="36"/>
    </location>
    <ligand>
        <name>N-acetyl-alpha-D-glucosamine</name>
        <dbReference type="ChEBI" id="CHEBI:44278"/>
    </ligand>
</feature>
<name>A0A140UHM9_9VIRU</name>
<feature type="binding site" evidence="4 5">
    <location>
        <position position="32"/>
    </location>
    <ligand>
        <name>N-acetyl-alpha-D-glucosamine</name>
        <dbReference type="ChEBI" id="CHEBI:44278"/>
    </ligand>
</feature>
<dbReference type="PDB" id="8R3D">
    <property type="method" value="X-ray"/>
    <property type="resolution" value="1.71 A"/>
    <property type="chains" value="A/B/C/D/E=1-48"/>
</dbReference>
<feature type="binding site" evidence="4 5">
    <location>
        <position position="37"/>
    </location>
    <ligand>
        <name>N-acetyl-alpha-D-glucosamine</name>
        <dbReference type="ChEBI" id="CHEBI:44278"/>
    </ligand>
</feature>
<feature type="domain" description="Tachylectin 2" evidence="1">
    <location>
        <begin position="2"/>
        <end position="48"/>
    </location>
</feature>
<feature type="binding site" evidence="3">
    <location>
        <position position="36"/>
    </location>
    <ligand>
        <name>N-acetyl-D-glucosamine</name>
        <dbReference type="ChEBI" id="CHEBI:506227"/>
    </ligand>
</feature>
<dbReference type="InterPro" id="IPR023294">
    <property type="entry name" value="Tachylectin2"/>
</dbReference>
<dbReference type="SUPFAM" id="SSF50934">
    <property type="entry name" value="Tachylectin-2"/>
    <property type="match status" value="1"/>
</dbReference>
<reference evidence="2 3" key="1">
    <citation type="journal article" date="2016" name="Cell">
        <title>De Novo Evolutionary Emergence of a Symmetrical Protein Is Shaped by Folding Constraints.</title>
        <authorList>
            <person name="Smock R.G."/>
            <person name="Yadid I."/>
            <person name="Dym O."/>
            <person name="Clarke J."/>
            <person name="Tawfik D.S."/>
        </authorList>
    </citation>
    <scope>X-RAY CRYSTALLOGRAPHY (1.65 ANGSTROMS) IN COMPLEX WITH N-ACETYL-D-GLUCOSAMINE</scope>
</reference>
<sequence length="48" mass="5308">MSGFKFLFFSPDGTLYGVHNDKLYKGTPPTSDNDNWLARATLIGNGGW</sequence>
<evidence type="ECO:0007829" key="6">
    <source>
        <dbReference type="PDB" id="9FRO"/>
    </source>
</evidence>
<protein>
    <submittedName>
        <fullName evidence="2">Beta propeller</fullName>
    </submittedName>
</protein>
<feature type="binding site" evidence="3">
    <location>
        <position position="37"/>
    </location>
    <ligand>
        <name>N-acetyl-D-glucosamine</name>
        <dbReference type="ChEBI" id="CHEBI:506227"/>
    </ligand>
</feature>
<feature type="binding site" evidence="4 5">
    <location>
        <position position="46"/>
    </location>
    <ligand>
        <name>N-acetyl-alpha-D-glucosamine</name>
        <dbReference type="ChEBI" id="CHEBI:44278"/>
    </ligand>
</feature>
<dbReference type="PDB" id="8R3B">
    <property type="method" value="X-ray"/>
    <property type="resolution" value="1.66 A"/>
    <property type="chains" value="A/B/C/D/E=1-48"/>
</dbReference>
<feature type="binding site" evidence="3">
    <location>
        <position position="45"/>
    </location>
    <ligand>
        <name>N-acetyl-D-glucosamine</name>
        <dbReference type="ChEBI" id="CHEBI:506227"/>
    </ligand>
</feature>
<organism evidence="2">
    <name type="scientific">Enterobacteria phage L1</name>
    <dbReference type="NCBI Taxonomy" id="268588"/>
    <lineage>
        <taxon>Viruses</taxon>
    </lineage>
</organism>
<proteinExistence type="evidence at protein level"/>
<feature type="binding site" evidence="3">
    <location>
        <position position="46"/>
    </location>
    <ligand>
        <name>N-acetyl-D-glucosamine</name>
        <dbReference type="ChEBI" id="CHEBI:506227"/>
    </ligand>
</feature>
<evidence type="ECO:0007829" key="5">
    <source>
        <dbReference type="PDB" id="8R3C"/>
    </source>
</evidence>
<dbReference type="PDBsum" id="5C2N"/>
<accession>A0A140UHM9</accession>
<dbReference type="PDB" id="5C2N">
    <property type="method" value="X-ray"/>
    <property type="resolution" value="1.65 A"/>
    <property type="chains" value="A/B/C/D/E/F/G/H/I/J/K/L/M/N/O=1-48"/>
</dbReference>
<feature type="binding site" evidence="3">
    <location>
        <position position="35"/>
    </location>
    <ligand>
        <name>N-acetyl-D-glucosamine</name>
        <dbReference type="ChEBI" id="CHEBI:506227"/>
    </ligand>
</feature>
<feature type="binding site" evidence="4 5">
    <location>
        <position position="48"/>
    </location>
    <ligand>
        <name>N-acetyl-alpha-D-glucosamine</name>
        <dbReference type="ChEBI" id="CHEBI:44278"/>
    </ligand>
</feature>
<evidence type="ECO:0007829" key="3">
    <source>
        <dbReference type="PDB" id="5C2N"/>
    </source>
</evidence>
<reference evidence="6" key="2">
    <citation type="journal article" date="2024" name="ACS Macro Lett">
        <title>A Macrocycle-Mediated Protein Cage.</title>
        <authorList>
            <person name="Flood R.J."/>
            <person name="Thureau A."/>
            <person name="Crowley P.B."/>
        </authorList>
    </citation>
    <scope>X-RAY CRYSTALLOGRAPHY (1.71 ANGSTROMS) IN COMPLEX WITH N-ACETYL-ALPHA-D-GLUCOSAMINE</scope>
</reference>
<feature type="binding site" evidence="4 5">
    <location>
        <position position="45"/>
    </location>
    <ligand>
        <name>N-acetyl-alpha-D-glucosamine</name>
        <dbReference type="ChEBI" id="CHEBI:44278"/>
    </ligand>
</feature>
<dbReference type="InterPro" id="IPR036813">
    <property type="entry name" value="Tachylectin2_sf"/>
</dbReference>
<feature type="binding site" evidence="3">
    <location>
        <position position="32"/>
    </location>
    <ligand>
        <name>N-acetyl-D-glucosamine</name>
        <dbReference type="ChEBI" id="CHEBI:506227"/>
    </ligand>
</feature>
<dbReference type="SMR" id="A0A140UHM9"/>
<evidence type="ECO:0007829" key="4">
    <source>
        <dbReference type="PDB" id="8R3B"/>
    </source>
</evidence>
<dbReference type="UniLectin" id="A0A140UHM9"/>
<keyword evidence="3 4" id="KW-0002">3D-structure</keyword>
<dbReference type="Pfam" id="PF14517">
    <property type="entry name" value="Tachylectin"/>
    <property type="match status" value="1"/>
</dbReference>
<feature type="binding site" evidence="3">
    <location>
        <position position="48"/>
    </location>
    <ligand>
        <name>N-acetyl-D-glucosamine</name>
        <dbReference type="ChEBI" id="CHEBI:506227"/>
    </ligand>
</feature>
<dbReference type="PDB" id="8R3C">
    <property type="method" value="X-ray"/>
    <property type="resolution" value="1.58 A"/>
    <property type="chains" value="A/B/C/D/E/F/G/H/I/J=1-48"/>
</dbReference>
<evidence type="ECO:0000259" key="1">
    <source>
        <dbReference type="Pfam" id="PF14517"/>
    </source>
</evidence>
<dbReference type="PDB" id="9FRO">
    <property type="method" value="X-ray"/>
    <property type="resolution" value="1.71 A"/>
    <property type="chains" value="A/B/C/D/E=1-48"/>
</dbReference>
<evidence type="ECO:0000313" key="2">
    <source>
        <dbReference type="PDB" id="5C2N"/>
    </source>
</evidence>